<name>A0A7M1BAU2_9BACT</name>
<dbReference type="InterPro" id="IPR003779">
    <property type="entry name" value="CMD-like"/>
</dbReference>
<proteinExistence type="predicted"/>
<dbReference type="RefSeq" id="WP_193110796.1">
    <property type="nucleotide sequence ID" value="NZ_CP041406.1"/>
</dbReference>
<dbReference type="Pfam" id="PF02627">
    <property type="entry name" value="CMD"/>
    <property type="match status" value="1"/>
</dbReference>
<feature type="domain" description="Carboxymuconolactone decarboxylase-like" evidence="1">
    <location>
        <begin position="57"/>
        <end position="111"/>
    </location>
</feature>
<dbReference type="PANTHER" id="PTHR35446">
    <property type="entry name" value="SI:CH211-175M2.5"/>
    <property type="match status" value="1"/>
</dbReference>
<reference evidence="2 3" key="1">
    <citation type="submission" date="2019-07" db="EMBL/GenBank/DDBJ databases">
        <title>Sulfurimonas paralvinellae sp. nov., a novel mesophilic, hydrogen- and sulfur-oxidizing chemolithoautotroph within the Epsilonproteo- bacteria isolated from a deep-sea hydrothermal vent polychaete nest, reclassification of Thiomicrospira denitrificans as Sulfurimonas denitrificans comb. nov. and emended description of the genus Sulfurimonas.</title>
        <authorList>
            <person name="Wang S."/>
            <person name="Jiang L."/>
            <person name="Shao Z."/>
        </authorList>
    </citation>
    <scope>NUCLEOTIDE SEQUENCE [LARGE SCALE GENOMIC DNA]</scope>
    <source>
        <strain evidence="2 3">GO25</strain>
    </source>
</reference>
<dbReference type="InterPro" id="IPR004675">
    <property type="entry name" value="AhpD_core"/>
</dbReference>
<dbReference type="PANTHER" id="PTHR35446:SF2">
    <property type="entry name" value="CARBOXYMUCONOLACTONE DECARBOXYLASE-LIKE DOMAIN-CONTAINING PROTEIN"/>
    <property type="match status" value="1"/>
</dbReference>
<dbReference type="GO" id="GO:0051920">
    <property type="term" value="F:peroxiredoxin activity"/>
    <property type="evidence" value="ECO:0007669"/>
    <property type="project" value="InterPro"/>
</dbReference>
<dbReference type="InterPro" id="IPR029032">
    <property type="entry name" value="AhpD-like"/>
</dbReference>
<sequence length="178" mass="19984">MAHIKLPEFEEMTPAIQDKARPILEKTGKLGDIFKLLALDEKIYFATDGMIQKYLLDETTLSYDIKEAIALLISKENGCKMCVDVHKSIAKMLGLSEEKIEEILQGIDSMNVDTKDKALLNFCIKASGKENYKILKEEIDSLKQMGWSDVQIVEAVAITGYFNYINTLSNVFGLGHSN</sequence>
<keyword evidence="3" id="KW-1185">Reference proteome</keyword>
<dbReference type="Gene3D" id="1.20.1290.10">
    <property type="entry name" value="AhpD-like"/>
    <property type="match status" value="1"/>
</dbReference>
<accession>A0A7M1BAU2</accession>
<dbReference type="AlphaFoldDB" id="A0A7M1BAU2"/>
<evidence type="ECO:0000259" key="1">
    <source>
        <dbReference type="Pfam" id="PF02627"/>
    </source>
</evidence>
<evidence type="ECO:0000313" key="2">
    <source>
        <dbReference type="EMBL" id="QOP46536.1"/>
    </source>
</evidence>
<protein>
    <submittedName>
        <fullName evidence="2">Carboxymuconolactone decarboxylase family protein</fullName>
    </submittedName>
</protein>
<dbReference type="NCBIfam" id="TIGR00778">
    <property type="entry name" value="ahpD_dom"/>
    <property type="match status" value="1"/>
</dbReference>
<organism evidence="2 3">
    <name type="scientific">Sulfurimonas paralvinellae</name>
    <dbReference type="NCBI Taxonomy" id="317658"/>
    <lineage>
        <taxon>Bacteria</taxon>
        <taxon>Pseudomonadati</taxon>
        <taxon>Campylobacterota</taxon>
        <taxon>Epsilonproteobacteria</taxon>
        <taxon>Campylobacterales</taxon>
        <taxon>Sulfurimonadaceae</taxon>
        <taxon>Sulfurimonas</taxon>
    </lineage>
</organism>
<dbReference type="EMBL" id="CP041406">
    <property type="protein sequence ID" value="QOP46536.1"/>
    <property type="molecule type" value="Genomic_DNA"/>
</dbReference>
<evidence type="ECO:0000313" key="3">
    <source>
        <dbReference type="Proteomes" id="UP000593580"/>
    </source>
</evidence>
<dbReference type="SUPFAM" id="SSF69118">
    <property type="entry name" value="AhpD-like"/>
    <property type="match status" value="1"/>
</dbReference>
<gene>
    <name evidence="2" type="ORF">FM071_09625</name>
</gene>
<dbReference type="Proteomes" id="UP000593580">
    <property type="component" value="Chromosome"/>
</dbReference>
<dbReference type="KEGG" id="spal:FM071_09625"/>